<dbReference type="Pfam" id="PF00583">
    <property type="entry name" value="Acetyltransf_1"/>
    <property type="match status" value="1"/>
</dbReference>
<name>A0A0G3EM01_9BURK</name>
<dbReference type="PROSITE" id="PS51186">
    <property type="entry name" value="GNAT"/>
    <property type="match status" value="1"/>
</dbReference>
<evidence type="ECO:0000256" key="2">
    <source>
        <dbReference type="ARBA" id="ARBA00023315"/>
    </source>
</evidence>
<dbReference type="STRING" id="445709.ABW99_00940"/>
<reference evidence="5" key="1">
    <citation type="submission" date="2015-06" db="EMBL/GenBank/DDBJ databases">
        <authorList>
            <person name="Lim Y.L."/>
            <person name="Ee R."/>
            <person name="Yong D."/>
            <person name="How K.Y."/>
            <person name="Yin W.F."/>
            <person name="Chan K.G."/>
        </authorList>
    </citation>
    <scope>NUCLEOTIDE SEQUENCE [LARGE SCALE GENOMIC DNA]</scope>
    <source>
        <strain evidence="5">DSM 25325</strain>
    </source>
</reference>
<dbReference type="EMBL" id="CP011568">
    <property type="protein sequence ID" value="AKJ67009.1"/>
    <property type="molecule type" value="Genomic_DNA"/>
</dbReference>
<keyword evidence="1 4" id="KW-0808">Transferase</keyword>
<evidence type="ECO:0000259" key="3">
    <source>
        <dbReference type="PROSITE" id="PS51186"/>
    </source>
</evidence>
<proteinExistence type="predicted"/>
<gene>
    <name evidence="4" type="ORF">ABW99_00940</name>
</gene>
<keyword evidence="2" id="KW-0012">Acyltransferase</keyword>
<dbReference type="Gene3D" id="3.40.630.30">
    <property type="match status" value="1"/>
</dbReference>
<dbReference type="KEGG" id="ptx:ABW99_00940"/>
<organism evidence="4 5">
    <name type="scientific">Pandoraea thiooxydans</name>
    <dbReference type="NCBI Taxonomy" id="445709"/>
    <lineage>
        <taxon>Bacteria</taxon>
        <taxon>Pseudomonadati</taxon>
        <taxon>Pseudomonadota</taxon>
        <taxon>Betaproteobacteria</taxon>
        <taxon>Burkholderiales</taxon>
        <taxon>Burkholderiaceae</taxon>
        <taxon>Pandoraea</taxon>
    </lineage>
</organism>
<keyword evidence="5" id="KW-1185">Reference proteome</keyword>
<feature type="domain" description="N-acetyltransferase" evidence="3">
    <location>
        <begin position="11"/>
        <end position="156"/>
    </location>
</feature>
<dbReference type="OrthoDB" id="9805924at2"/>
<dbReference type="InterPro" id="IPR016181">
    <property type="entry name" value="Acyl_CoA_acyltransferase"/>
</dbReference>
<accession>A0A0G3EM01</accession>
<dbReference type="Proteomes" id="UP000036700">
    <property type="component" value="Chromosome"/>
</dbReference>
<dbReference type="PATRIC" id="fig|445709.3.peg.209"/>
<dbReference type="SUPFAM" id="SSF55729">
    <property type="entry name" value="Acyl-CoA N-acyltransferases (Nat)"/>
    <property type="match status" value="1"/>
</dbReference>
<evidence type="ECO:0000313" key="5">
    <source>
        <dbReference type="Proteomes" id="UP000036700"/>
    </source>
</evidence>
<protein>
    <submittedName>
        <fullName evidence="4">GCN5 family acetyltransferase</fullName>
    </submittedName>
</protein>
<evidence type="ECO:0000313" key="4">
    <source>
        <dbReference type="EMBL" id="AKJ67009.1"/>
    </source>
</evidence>
<dbReference type="InterPro" id="IPR050832">
    <property type="entry name" value="Bact_Acetyltransf"/>
</dbReference>
<dbReference type="AlphaFoldDB" id="A0A0G3EM01"/>
<sequence length="156" mass="17634">MSSDSTAVATVLRHPVNNEEIAACYPAMRELRPHLSSQQEFMTRVSRQFEQGYRLLAAWRGSHAVALAGYRLQENLVYGRFLYVDDLVALETERRGRLGQRLLEALADEARAQGCAKLVLDTALSNALAQRFYYRQGMLATAMRFNLALNKEVRPA</sequence>
<dbReference type="CDD" id="cd04301">
    <property type="entry name" value="NAT_SF"/>
    <property type="match status" value="1"/>
</dbReference>
<dbReference type="InterPro" id="IPR000182">
    <property type="entry name" value="GNAT_dom"/>
</dbReference>
<dbReference type="GO" id="GO:0016747">
    <property type="term" value="F:acyltransferase activity, transferring groups other than amino-acyl groups"/>
    <property type="evidence" value="ECO:0007669"/>
    <property type="project" value="InterPro"/>
</dbReference>
<evidence type="ECO:0000256" key="1">
    <source>
        <dbReference type="ARBA" id="ARBA00022679"/>
    </source>
</evidence>
<dbReference type="PANTHER" id="PTHR43877">
    <property type="entry name" value="AMINOALKYLPHOSPHONATE N-ACETYLTRANSFERASE-RELATED-RELATED"/>
    <property type="match status" value="1"/>
</dbReference>